<feature type="compositionally biased region" description="Polar residues" evidence="1">
    <location>
        <begin position="213"/>
        <end position="234"/>
    </location>
</feature>
<proteinExistence type="predicted"/>
<gene>
    <name evidence="2" type="ORF">EOD73_01530</name>
</gene>
<dbReference type="InterPro" id="IPR017467">
    <property type="entry name" value="CHP03016_PEP-CTERM"/>
</dbReference>
<protein>
    <submittedName>
        <fullName evidence="2">TIGR03016 family PEP-CTERM system-associated outer membrane protein</fullName>
    </submittedName>
</protein>
<name>A0A3S2UHB7_9BURK</name>
<dbReference type="OrthoDB" id="8522878at2"/>
<dbReference type="SUPFAM" id="SSF56935">
    <property type="entry name" value="Porins"/>
    <property type="match status" value="1"/>
</dbReference>
<organism evidence="2 3">
    <name type="scientific">Inhella crocodyli</name>
    <dbReference type="NCBI Taxonomy" id="2499851"/>
    <lineage>
        <taxon>Bacteria</taxon>
        <taxon>Pseudomonadati</taxon>
        <taxon>Pseudomonadota</taxon>
        <taxon>Betaproteobacteria</taxon>
        <taxon>Burkholderiales</taxon>
        <taxon>Sphaerotilaceae</taxon>
        <taxon>Inhella</taxon>
    </lineage>
</organism>
<comment type="caution">
    <text evidence="2">The sequence shown here is derived from an EMBL/GenBank/DDBJ whole genome shotgun (WGS) entry which is preliminary data.</text>
</comment>
<keyword evidence="3" id="KW-1185">Reference proteome</keyword>
<dbReference type="EMBL" id="SACM01000001">
    <property type="protein sequence ID" value="RVT87735.1"/>
    <property type="molecule type" value="Genomic_DNA"/>
</dbReference>
<evidence type="ECO:0000313" key="3">
    <source>
        <dbReference type="Proteomes" id="UP000288587"/>
    </source>
</evidence>
<dbReference type="NCBIfam" id="TIGR03016">
    <property type="entry name" value="pepcterm_hypo_1"/>
    <property type="match status" value="1"/>
</dbReference>
<feature type="region of interest" description="Disordered" evidence="1">
    <location>
        <begin position="211"/>
        <end position="234"/>
    </location>
</feature>
<sequence length="547" mass="59127">MATAMATSTKRRRPVRVDTSWRFTWRGLLALAGALQCGVGQAQAVLGPTDGAGLGQAAASADESGTGTRRSAPVAWRLESSVMVSDNLGARPSAEGKDGGSMLRVAPGVRYAHRGAQAQWQVDYSLQGQRYVRTEQQGKPFQNNLRASGNAQFFGSALTLEGQASIAQRTRSAFDVQRTFGESALGETSEVGTLSVGPSLKWRMGEQWRGRLSHSSTVTRARGTQTGDANGQNTQLTLEQAQRALLTWGAQFSHQTSNAVEGRDTATTQARVNLTWKPDVDWSVGGHGGRERSNLQSTEQATGALYGLNVAWSPTPRTRAQMSGEHRVVGNFHTLSLDHRFSRAAIRLSDSRTVNQVGFVGGATGTTNYDLIAAQLGTQVSDPVERDLLVRQRLAELGLSPDALVANGFLSSQPSVSRSRLLGLTYQQQRALWTLNLTQTRTSRLVAGGLGSEDLANSAFVQSNSAQGGLTYRLTPMSAVRLQASWQRNEGENAALQRNELRTLVVGWQWRLGPSVQVATGLRHTEFDSPARPFTENAVLLTVEQRL</sequence>
<dbReference type="AlphaFoldDB" id="A0A3S2UHB7"/>
<reference evidence="2 3" key="1">
    <citation type="submission" date="2019-01" db="EMBL/GenBank/DDBJ databases">
        <authorList>
            <person name="Chen W.-M."/>
        </authorList>
    </citation>
    <scope>NUCLEOTIDE SEQUENCE [LARGE SCALE GENOMIC DNA]</scope>
    <source>
        <strain evidence="2 3">CCP-18</strain>
    </source>
</reference>
<dbReference type="Proteomes" id="UP000288587">
    <property type="component" value="Unassembled WGS sequence"/>
</dbReference>
<accession>A0A3S2UHB7</accession>
<evidence type="ECO:0000256" key="1">
    <source>
        <dbReference type="SAM" id="MobiDB-lite"/>
    </source>
</evidence>
<evidence type="ECO:0000313" key="2">
    <source>
        <dbReference type="EMBL" id="RVT87735.1"/>
    </source>
</evidence>